<name>A0ABT1QRI7_9GAMM</name>
<reference evidence="1" key="1">
    <citation type="submission" date="2022-07" db="EMBL/GenBank/DDBJ databases">
        <title>Tahibacter sp., a new gammaproteobacterium isolated from the silt sample collected at pig farm.</title>
        <authorList>
            <person name="Chen H."/>
        </authorList>
    </citation>
    <scope>NUCLEOTIDE SEQUENCE</scope>
    <source>
        <strain evidence="1">P2K</strain>
    </source>
</reference>
<evidence type="ECO:0000313" key="2">
    <source>
        <dbReference type="Proteomes" id="UP001165498"/>
    </source>
</evidence>
<accession>A0ABT1QRI7</accession>
<evidence type="ECO:0008006" key="3">
    <source>
        <dbReference type="Google" id="ProtNLM"/>
    </source>
</evidence>
<comment type="caution">
    <text evidence="1">The sequence shown here is derived from an EMBL/GenBank/DDBJ whole genome shotgun (WGS) entry which is preliminary data.</text>
</comment>
<dbReference type="EMBL" id="JANFQO010000007">
    <property type="protein sequence ID" value="MCQ4164899.1"/>
    <property type="molecule type" value="Genomic_DNA"/>
</dbReference>
<proteinExistence type="predicted"/>
<dbReference type="RefSeq" id="WP_255913904.1">
    <property type="nucleotide sequence ID" value="NZ_JANFQO010000007.1"/>
</dbReference>
<sequence length="719" mass="79666">MAESELRRDRLYELLPAIHRQRDAQQGYPLKALLAVIGEQAQLIDDDIAQLYENWFIETAQDWAVPYIGALLGHVPLAEAGLPPDISTCVTPRRLVPRREIAGLIRARRRKGSLALLEELARDIGGWPARAVEAYRRLAWTQNLNHPHAQRHRLADLRAMDALDRLGTPFERAARTVDLRRGGVNIAAVTVYAWRLQRYSVTATAACCVEESGPHCFSFSVLGQDAPLWRKPLPENDPAHIAGEENIPAPIRRLAFKQRIADFYGPEHSLLLWADGWAGFKSDQPVPAEKLIAADLSDWRYAVPNGHIAVDPVLGRFAFPAGQLPKKGVRVSYHYGFSADMGGGEYARPLLQPPLRPGRVQRLYRVGRGQDYGRIADALLRWEKDGADDAVIELCDSGVYVEPLNIQVDNDKTLQLRAAPRTRPVLRLIDWQTDLPDAFAVSLGSRSRFSLDGLLVTGRPLRVSGRPAAEECPGELLIRHCTLVPGWGLDCRCEPRRPAEPSLELAQLRGRVRISHSILGAIVVQQDEVLADPLRLDIADSIIDATSDRREAITGGAPGRVAHVLATIRRSTIFGIVELHALALGENSIFSACVHVARRQIGCLRYSYVPAGCRTPRRHRCQPDGVAEAVRAGGGDGIEQRIALERARVRPRFTARRYGQPGYAQLAADCAAEIVRGADDESEMGAFHHLYQPQRSANLRARLAEYTPAGMQVELVFVN</sequence>
<protein>
    <recommendedName>
        <fullName evidence="3">Tail protein P2 I</fullName>
    </recommendedName>
</protein>
<organism evidence="1 2">
    <name type="scientific">Tahibacter harae</name>
    <dbReference type="NCBI Taxonomy" id="2963937"/>
    <lineage>
        <taxon>Bacteria</taxon>
        <taxon>Pseudomonadati</taxon>
        <taxon>Pseudomonadota</taxon>
        <taxon>Gammaproteobacteria</taxon>
        <taxon>Lysobacterales</taxon>
        <taxon>Rhodanobacteraceae</taxon>
        <taxon>Tahibacter</taxon>
    </lineage>
</organism>
<dbReference type="Proteomes" id="UP001165498">
    <property type="component" value="Unassembled WGS sequence"/>
</dbReference>
<gene>
    <name evidence="1" type="ORF">NM961_09280</name>
</gene>
<evidence type="ECO:0000313" key="1">
    <source>
        <dbReference type="EMBL" id="MCQ4164899.1"/>
    </source>
</evidence>
<keyword evidence="2" id="KW-1185">Reference proteome</keyword>